<dbReference type="Proteomes" id="UP000287519">
    <property type="component" value="Unassembled WGS sequence"/>
</dbReference>
<dbReference type="GO" id="GO:0016887">
    <property type="term" value="F:ATP hydrolysis activity"/>
    <property type="evidence" value="ECO:0007669"/>
    <property type="project" value="InterPro"/>
</dbReference>
<name>A0A402CGZ3_RHOWR</name>
<dbReference type="SUPFAM" id="SSF50331">
    <property type="entry name" value="MOP-like"/>
    <property type="match status" value="1"/>
</dbReference>
<dbReference type="InterPro" id="IPR003439">
    <property type="entry name" value="ABC_transporter-like_ATP-bd"/>
</dbReference>
<keyword evidence="2" id="KW-0813">Transport</keyword>
<dbReference type="Pfam" id="PF00005">
    <property type="entry name" value="ABC_tran"/>
    <property type="match status" value="1"/>
</dbReference>
<dbReference type="PROSITE" id="PS50893">
    <property type="entry name" value="ABC_TRANSPORTER_2"/>
    <property type="match status" value="1"/>
</dbReference>
<comment type="function">
    <text evidence="9">Part of the ABC transporter complex LpqY-SugA-SugB-SugC, which is highly specific for uptake of trehalose. Involved in the recycling of extracellular trehalose released from trehalose-containing molecules synthesized by M.tuberculosis. Trehalose uptake is essential for virulence. Responsible for energy coupling to the transport system.</text>
</comment>
<comment type="catalytic activity">
    <reaction evidence="8">
        <text>alpha,alpha-trehalose(out) + ATP + H2O = alpha,alpha-trehalose(in) + ADP + phosphate + H(+)</text>
        <dbReference type="Rhea" id="RHEA:75203"/>
        <dbReference type="ChEBI" id="CHEBI:15377"/>
        <dbReference type="ChEBI" id="CHEBI:15378"/>
        <dbReference type="ChEBI" id="CHEBI:16551"/>
        <dbReference type="ChEBI" id="CHEBI:30616"/>
        <dbReference type="ChEBI" id="CHEBI:43474"/>
        <dbReference type="ChEBI" id="CHEBI:456216"/>
    </reaction>
</comment>
<dbReference type="AlphaFoldDB" id="A0A402CGZ3"/>
<sequence>MGRIRIENLSRTFGGVTAVDNIDLDIRDGDFLVLLGPSGCGKTTLLRMLAGLLEPTSGRILLDDEDITMAPARRRDVAMVFQNYALYPHLSVAKNLAFPLRVKKMRKADAAERVDTVAQQLDIAHLLGRKPKELSGGQRQRVAVGRAIVRNPKAFLMDEPLSNLDAKLRTATRRELTELHRRLGATFVYVTHDQVEAMTMATRIALLNNGALEQLGTPEDVYDRPASVFVAGFLGSPAMNLIDARVRTVGGAVVAATDGVHASLWPGQTEGRDIVLGIRPEHLRMADPGADLPVRLSVDVTSVENLGSEQVAYCEVGGSTICVRAPRPIALRPNRSAVLTADRAHLHLFDRATGRRLEWVDLPETTDPNSPVRPAVNRPTTESFVTGAV</sequence>
<reference evidence="16 17" key="1">
    <citation type="submission" date="2018-11" db="EMBL/GenBank/DDBJ databases">
        <title>Microbial catabolism of amino acid.</title>
        <authorList>
            <person name="Hibi M."/>
            <person name="Ogawa J."/>
        </authorList>
    </citation>
    <scope>NUCLEOTIDE SEQUENCE [LARGE SCALE GENOMIC DNA]</scope>
    <source>
        <strain evidence="16 17">C31-06</strain>
    </source>
</reference>
<evidence type="ECO:0000256" key="9">
    <source>
        <dbReference type="ARBA" id="ARBA00056091"/>
    </source>
</evidence>
<keyword evidence="6" id="KW-1278">Translocase</keyword>
<keyword evidence="7" id="KW-0472">Membrane</keyword>
<dbReference type="GO" id="GO:0055052">
    <property type="term" value="C:ATP-binding cassette (ABC) transporter complex, substrate-binding subunit-containing"/>
    <property type="evidence" value="ECO:0007669"/>
    <property type="project" value="TreeGrafter"/>
</dbReference>
<evidence type="ECO:0000256" key="11">
    <source>
        <dbReference type="ARBA" id="ARBA00072105"/>
    </source>
</evidence>
<evidence type="ECO:0000256" key="3">
    <source>
        <dbReference type="ARBA" id="ARBA00022475"/>
    </source>
</evidence>
<dbReference type="InterPro" id="IPR040582">
    <property type="entry name" value="OB_MalK-like"/>
</dbReference>
<dbReference type="InterPro" id="IPR012340">
    <property type="entry name" value="NA-bd_OB-fold"/>
</dbReference>
<dbReference type="PANTHER" id="PTHR43875:SF15">
    <property type="entry name" value="TREHALOSE IMPORT ATP-BINDING PROTEIN SUGC"/>
    <property type="match status" value="1"/>
</dbReference>
<dbReference type="InterPro" id="IPR047641">
    <property type="entry name" value="ABC_transpr_MalK/UgpC-like"/>
</dbReference>
<gene>
    <name evidence="16" type="ORF">Rhow_007010</name>
</gene>
<dbReference type="InterPro" id="IPR008995">
    <property type="entry name" value="Mo/tungstate-bd_C_term_dom"/>
</dbReference>
<dbReference type="InterPro" id="IPR015855">
    <property type="entry name" value="ABC_transpr_MalK-like"/>
</dbReference>
<evidence type="ECO:0000313" key="17">
    <source>
        <dbReference type="Proteomes" id="UP000287519"/>
    </source>
</evidence>
<evidence type="ECO:0000256" key="1">
    <source>
        <dbReference type="ARBA" id="ARBA00004515"/>
    </source>
</evidence>
<dbReference type="OrthoDB" id="9802264at2"/>
<evidence type="ECO:0000256" key="6">
    <source>
        <dbReference type="ARBA" id="ARBA00022967"/>
    </source>
</evidence>
<protein>
    <recommendedName>
        <fullName evidence="11">Trehalose import ATP-binding protein SugC</fullName>
    </recommendedName>
    <alternativeName>
        <fullName evidence="13">Nucleotide-binding domain of SugABC transporter</fullName>
    </alternativeName>
    <alternativeName>
        <fullName evidence="12">SugABC transporter ATPase SugC</fullName>
    </alternativeName>
</protein>
<dbReference type="EMBL" id="BHYM01000062">
    <property type="protein sequence ID" value="GCE42881.1"/>
    <property type="molecule type" value="Genomic_DNA"/>
</dbReference>
<accession>A0A402CGZ3</accession>
<feature type="compositionally biased region" description="Polar residues" evidence="14">
    <location>
        <begin position="378"/>
        <end position="389"/>
    </location>
</feature>
<dbReference type="Pfam" id="PF17912">
    <property type="entry name" value="OB_MalK"/>
    <property type="match status" value="1"/>
</dbReference>
<dbReference type="InterPro" id="IPR027417">
    <property type="entry name" value="P-loop_NTPase"/>
</dbReference>
<proteinExistence type="predicted"/>
<keyword evidence="3" id="KW-1003">Cell membrane</keyword>
<evidence type="ECO:0000256" key="4">
    <source>
        <dbReference type="ARBA" id="ARBA00022741"/>
    </source>
</evidence>
<keyword evidence="4" id="KW-0547">Nucleotide-binding</keyword>
<evidence type="ECO:0000256" key="7">
    <source>
        <dbReference type="ARBA" id="ARBA00023136"/>
    </source>
</evidence>
<dbReference type="SUPFAM" id="SSF52540">
    <property type="entry name" value="P-loop containing nucleoside triphosphate hydrolases"/>
    <property type="match status" value="1"/>
</dbReference>
<dbReference type="InterPro" id="IPR003593">
    <property type="entry name" value="AAA+_ATPase"/>
</dbReference>
<dbReference type="Gene3D" id="2.40.50.140">
    <property type="entry name" value="Nucleic acid-binding proteins"/>
    <property type="match status" value="1"/>
</dbReference>
<evidence type="ECO:0000256" key="14">
    <source>
        <dbReference type="SAM" id="MobiDB-lite"/>
    </source>
</evidence>
<evidence type="ECO:0000256" key="10">
    <source>
        <dbReference type="ARBA" id="ARBA00063658"/>
    </source>
</evidence>
<dbReference type="Gene3D" id="2.40.50.100">
    <property type="match status" value="1"/>
</dbReference>
<dbReference type="GO" id="GO:0140359">
    <property type="term" value="F:ABC-type transporter activity"/>
    <property type="evidence" value="ECO:0007669"/>
    <property type="project" value="InterPro"/>
</dbReference>
<feature type="region of interest" description="Disordered" evidence="14">
    <location>
        <begin position="363"/>
        <end position="389"/>
    </location>
</feature>
<dbReference type="NCBIfam" id="NF008653">
    <property type="entry name" value="PRK11650.1"/>
    <property type="match status" value="1"/>
</dbReference>
<dbReference type="GO" id="GO:0005524">
    <property type="term" value="F:ATP binding"/>
    <property type="evidence" value="ECO:0007669"/>
    <property type="project" value="UniProtKB-KW"/>
</dbReference>
<keyword evidence="17" id="KW-1185">Reference proteome</keyword>
<dbReference type="FunFam" id="3.40.50.300:FF:000042">
    <property type="entry name" value="Maltose/maltodextrin ABC transporter, ATP-binding protein"/>
    <property type="match status" value="1"/>
</dbReference>
<dbReference type="CDD" id="cd03301">
    <property type="entry name" value="ABC_MalK_N"/>
    <property type="match status" value="1"/>
</dbReference>
<dbReference type="InterPro" id="IPR017871">
    <property type="entry name" value="ABC_transporter-like_CS"/>
</dbReference>
<dbReference type="Gene3D" id="3.40.50.300">
    <property type="entry name" value="P-loop containing nucleotide triphosphate hydrolases"/>
    <property type="match status" value="1"/>
</dbReference>
<evidence type="ECO:0000259" key="15">
    <source>
        <dbReference type="PROSITE" id="PS50893"/>
    </source>
</evidence>
<comment type="caution">
    <text evidence="16">The sequence shown here is derived from an EMBL/GenBank/DDBJ whole genome shotgun (WGS) entry which is preliminary data.</text>
</comment>
<dbReference type="SMART" id="SM00382">
    <property type="entry name" value="AAA"/>
    <property type="match status" value="1"/>
</dbReference>
<dbReference type="PROSITE" id="PS00211">
    <property type="entry name" value="ABC_TRANSPORTER_1"/>
    <property type="match status" value="1"/>
</dbReference>
<feature type="domain" description="ABC transporter" evidence="15">
    <location>
        <begin position="4"/>
        <end position="234"/>
    </location>
</feature>
<evidence type="ECO:0000256" key="8">
    <source>
        <dbReference type="ARBA" id="ARBA00050305"/>
    </source>
</evidence>
<dbReference type="RefSeq" id="WP_124394732.1">
    <property type="nucleotide sequence ID" value="NZ_BHYM01000062.1"/>
</dbReference>
<comment type="subcellular location">
    <subcellularLocation>
        <location evidence="1">Cell inner membrane</location>
        <topology evidence="1">Peripheral membrane protein</topology>
        <orientation evidence="1">Cytoplasmic side</orientation>
    </subcellularLocation>
</comment>
<comment type="subunit">
    <text evidence="10">Monomer. Homodimerizes in the presence of ATP. The complex is composed of two ATP-binding proteins (SugC), two transmembrane proteins (SugA and SugB) and a solute-binding protein (LpqY).</text>
</comment>
<evidence type="ECO:0000313" key="16">
    <source>
        <dbReference type="EMBL" id="GCE42881.1"/>
    </source>
</evidence>
<dbReference type="PANTHER" id="PTHR43875">
    <property type="entry name" value="MALTODEXTRIN IMPORT ATP-BINDING PROTEIN MSMX"/>
    <property type="match status" value="1"/>
</dbReference>
<evidence type="ECO:0000256" key="13">
    <source>
        <dbReference type="ARBA" id="ARBA00082626"/>
    </source>
</evidence>
<evidence type="ECO:0000256" key="2">
    <source>
        <dbReference type="ARBA" id="ARBA00022448"/>
    </source>
</evidence>
<evidence type="ECO:0000256" key="12">
    <source>
        <dbReference type="ARBA" id="ARBA00080647"/>
    </source>
</evidence>
<keyword evidence="5 16" id="KW-0067">ATP-binding</keyword>
<organism evidence="16 17">
    <name type="scientific">Rhodococcus wratislaviensis</name>
    <name type="common">Tsukamurella wratislaviensis</name>
    <dbReference type="NCBI Taxonomy" id="44752"/>
    <lineage>
        <taxon>Bacteria</taxon>
        <taxon>Bacillati</taxon>
        <taxon>Actinomycetota</taxon>
        <taxon>Actinomycetes</taxon>
        <taxon>Mycobacteriales</taxon>
        <taxon>Nocardiaceae</taxon>
        <taxon>Rhodococcus</taxon>
    </lineage>
</organism>
<evidence type="ECO:0000256" key="5">
    <source>
        <dbReference type="ARBA" id="ARBA00022840"/>
    </source>
</evidence>
<dbReference type="GO" id="GO:0008643">
    <property type="term" value="P:carbohydrate transport"/>
    <property type="evidence" value="ECO:0007669"/>
    <property type="project" value="InterPro"/>
</dbReference>